<evidence type="ECO:0000313" key="5">
    <source>
        <dbReference type="Proteomes" id="UP000308528"/>
    </source>
</evidence>
<dbReference type="PANTHER" id="PTHR35535:SF1">
    <property type="entry name" value="HEAT SHOCK PROTEIN HSLJ"/>
    <property type="match status" value="1"/>
</dbReference>
<dbReference type="Pfam" id="PF03724">
    <property type="entry name" value="META"/>
    <property type="match status" value="1"/>
</dbReference>
<feature type="region of interest" description="Disordered" evidence="1">
    <location>
        <begin position="22"/>
        <end position="44"/>
    </location>
</feature>
<dbReference type="Gene3D" id="2.40.128.640">
    <property type="match status" value="1"/>
</dbReference>
<sequence>MKINAGYLLAVFVGTLAACSRQAPPEVTGSPAPTMEEETTPARPTASDWVGVYAGIVPDGEEKAGVETALRLLPDTTYTLTTRRVEASAEPETYTGRFSWEPGGQSLKLLDIDSTDRPIYYKVGKNYLRQMDMINVPIEGSLSQLYYLNKDVSGLMEQRWELVRVAGEEVKAMKRPPSLYLEANGNRASGFAGCNTYRGTYTLERQGLSFPPMMATKMACEDLDLEQHFLNALRLTMNYRMEDGMLVLLDNRQEELATLRAAEARNMRQR</sequence>
<dbReference type="OrthoDB" id="5348860at2"/>
<dbReference type="InterPro" id="IPR007298">
    <property type="entry name" value="Cu-R_lipoprotein_NlpE"/>
</dbReference>
<organism evidence="4 5">
    <name type="scientific">Neolewinella litorea</name>
    <dbReference type="NCBI Taxonomy" id="2562452"/>
    <lineage>
        <taxon>Bacteria</taxon>
        <taxon>Pseudomonadati</taxon>
        <taxon>Bacteroidota</taxon>
        <taxon>Saprospiria</taxon>
        <taxon>Saprospirales</taxon>
        <taxon>Lewinellaceae</taxon>
        <taxon>Neolewinella</taxon>
    </lineage>
</organism>
<evidence type="ECO:0000259" key="3">
    <source>
        <dbReference type="Pfam" id="PF03724"/>
    </source>
</evidence>
<evidence type="ECO:0000256" key="1">
    <source>
        <dbReference type="SAM" id="MobiDB-lite"/>
    </source>
</evidence>
<feature type="chain" id="PRO_5020474686" evidence="2">
    <location>
        <begin position="24"/>
        <end position="270"/>
    </location>
</feature>
<dbReference type="RefSeq" id="WP_136456100.1">
    <property type="nucleotide sequence ID" value="NZ_SRSF01000001.1"/>
</dbReference>
<dbReference type="InterPro" id="IPR005184">
    <property type="entry name" value="DUF306_Meta_HslJ"/>
</dbReference>
<dbReference type="InterPro" id="IPR038670">
    <property type="entry name" value="HslJ-like_sf"/>
</dbReference>
<dbReference type="EMBL" id="SRSF01000001">
    <property type="protein sequence ID" value="THH41274.1"/>
    <property type="molecule type" value="Genomic_DNA"/>
</dbReference>
<name>A0A4S4NMV6_9BACT</name>
<keyword evidence="2" id="KW-0732">Signal</keyword>
<dbReference type="PROSITE" id="PS51257">
    <property type="entry name" value="PROKAR_LIPOPROTEIN"/>
    <property type="match status" value="1"/>
</dbReference>
<feature type="domain" description="DUF306" evidence="3">
    <location>
        <begin position="155"/>
        <end position="259"/>
    </location>
</feature>
<dbReference type="Proteomes" id="UP000308528">
    <property type="component" value="Unassembled WGS sequence"/>
</dbReference>
<dbReference type="Gene3D" id="2.40.128.270">
    <property type="match status" value="1"/>
</dbReference>
<keyword evidence="5" id="KW-1185">Reference proteome</keyword>
<reference evidence="4 5" key="1">
    <citation type="submission" date="2019-04" db="EMBL/GenBank/DDBJ databases">
        <title>Lewinella litorea sp. nov., isolated from a marine sand.</title>
        <authorList>
            <person name="Yoon J.-H."/>
        </authorList>
    </citation>
    <scope>NUCLEOTIDE SEQUENCE [LARGE SCALE GENOMIC DNA]</scope>
    <source>
        <strain evidence="4 5">HSMS-39</strain>
    </source>
</reference>
<evidence type="ECO:0000256" key="2">
    <source>
        <dbReference type="SAM" id="SignalP"/>
    </source>
</evidence>
<feature type="signal peptide" evidence="2">
    <location>
        <begin position="1"/>
        <end position="23"/>
    </location>
</feature>
<accession>A0A4S4NMV6</accession>
<proteinExistence type="predicted"/>
<evidence type="ECO:0000313" key="4">
    <source>
        <dbReference type="EMBL" id="THH41274.1"/>
    </source>
</evidence>
<protein>
    <submittedName>
        <fullName evidence="4">META domain-containing protein</fullName>
    </submittedName>
</protein>
<dbReference type="Pfam" id="PF04170">
    <property type="entry name" value="NlpE"/>
    <property type="match status" value="1"/>
</dbReference>
<dbReference type="PANTHER" id="PTHR35535">
    <property type="entry name" value="HEAT SHOCK PROTEIN HSLJ"/>
    <property type="match status" value="1"/>
</dbReference>
<dbReference type="InterPro" id="IPR053147">
    <property type="entry name" value="Hsp_HslJ-like"/>
</dbReference>
<gene>
    <name evidence="4" type="ORF">E4021_01360</name>
</gene>
<comment type="caution">
    <text evidence="4">The sequence shown here is derived from an EMBL/GenBank/DDBJ whole genome shotgun (WGS) entry which is preliminary data.</text>
</comment>
<dbReference type="AlphaFoldDB" id="A0A4S4NMV6"/>